<gene>
    <name evidence="7" type="primary">traD_F</name>
    <name evidence="7" type="ordered locus">OTBS_1447</name>
    <name evidence="8" type="ordered locus">OTBS_1738</name>
</gene>
<evidence type="ECO:0000256" key="2">
    <source>
        <dbReference type="ARBA" id="ARBA00022475"/>
    </source>
</evidence>
<reference evidence="7 9" key="1">
    <citation type="journal article" date="2007" name="Proc. Natl. Acad. Sci. U.S.A.">
        <title>The Orientia tsutsugamushi genome reveals massive proliferation of conjugative type IV secretion system and host-cell interaction genes.</title>
        <authorList>
            <person name="Cho N.-H."/>
            <person name="Kim H.-R."/>
            <person name="Lee J.-H."/>
            <person name="Kim S.-Y."/>
            <person name="Kim J."/>
            <person name="Cha S."/>
            <person name="Kim S.-Y."/>
            <person name="Darby A.C."/>
            <person name="Fuxelius H.-H."/>
            <person name="Yin J."/>
            <person name="Kim J.H."/>
            <person name="Kim J."/>
            <person name="Lee S.J."/>
            <person name="Koh Y.-S."/>
            <person name="Jang W.-J."/>
            <person name="Park K.-H."/>
            <person name="Andersson S.G.E."/>
            <person name="Choi M.-S."/>
            <person name="Kim I.-S."/>
        </authorList>
    </citation>
    <scope>NUCLEOTIDE SEQUENCE [LARGE SCALE GENOMIC DNA]</scope>
    <source>
        <strain evidence="7 9">Boryong</strain>
    </source>
</reference>
<dbReference type="PANTHER" id="PTHR37937">
    <property type="entry name" value="CONJUGATIVE TRANSFER: DNA TRANSPORT"/>
    <property type="match status" value="1"/>
</dbReference>
<dbReference type="SUPFAM" id="SSF52540">
    <property type="entry name" value="P-loop containing nucleoside triphosphate hydrolases"/>
    <property type="match status" value="1"/>
</dbReference>
<keyword evidence="5" id="KW-0472">Membrane</keyword>
<feature type="domain" description="Type IV secretion system coupling protein TraD DNA-binding" evidence="6">
    <location>
        <begin position="77"/>
        <end position="358"/>
    </location>
</feature>
<dbReference type="HOGENOM" id="CLU_016763_1_0_5"/>
<keyword evidence="3" id="KW-0812">Transmembrane</keyword>
<dbReference type="PANTHER" id="PTHR37937:SF1">
    <property type="entry name" value="CONJUGATIVE TRANSFER: DNA TRANSPORT"/>
    <property type="match status" value="1"/>
</dbReference>
<sequence>MVAYGLLLGLFLEEISASLLWEWFFPSIFIFTLLFAPKSTVWLKDEVSMSAPVKVDNIPISIAMFASLSSQTSYFVSKIDDFFAKNAELVLSEALKLYQDDKDIIKLIHTIIYSDNRQFVKAFRNTAVSGIISESAPETSAGIQSTLGKNITSLQYLKPGGNFSIKEWFSNSAETGWLFITANPSQRATLRPLISAWISIAIKALMCRNPNHDNKNMWFILDELPALQKVSSLPVALAESRKYGGCFVAGLQNIHQLEAIYGSAECASMLDLFNSKFIFRVSDQVTAYKSALTLGEEEIIETQENLSYGSNTMRDGVNMNNVERKKLLVMPSEIMNLPDLTCYVKLVGNFHITKLTMKLQNLNIAYVWGYTLLKKLKLVNY</sequence>
<keyword evidence="4" id="KW-1133">Transmembrane helix</keyword>
<evidence type="ECO:0000256" key="5">
    <source>
        <dbReference type="ARBA" id="ARBA00023136"/>
    </source>
</evidence>
<evidence type="ECO:0000256" key="1">
    <source>
        <dbReference type="ARBA" id="ARBA00004651"/>
    </source>
</evidence>
<accession>A5CEG6</accession>
<dbReference type="KEGG" id="ots:OTBS_1738"/>
<dbReference type="InterPro" id="IPR051539">
    <property type="entry name" value="T4SS-coupling_protein"/>
</dbReference>
<comment type="subcellular location">
    <subcellularLocation>
        <location evidence="1">Cell membrane</location>
        <topology evidence="1">Multi-pass membrane protein</topology>
    </subcellularLocation>
</comment>
<dbReference type="InterPro" id="IPR027417">
    <property type="entry name" value="P-loop_NTPase"/>
</dbReference>
<evidence type="ECO:0000259" key="6">
    <source>
        <dbReference type="Pfam" id="PF10412"/>
    </source>
</evidence>
<dbReference type="Gene3D" id="3.40.50.300">
    <property type="entry name" value="P-loop containing nucleotide triphosphate hydrolases"/>
    <property type="match status" value="1"/>
</dbReference>
<dbReference type="CDD" id="cd01127">
    <property type="entry name" value="TrwB_TraG_TraD_VirD4"/>
    <property type="match status" value="1"/>
</dbReference>
<proteinExistence type="predicted"/>
<evidence type="ECO:0000313" key="9">
    <source>
        <dbReference type="Proteomes" id="UP000001565"/>
    </source>
</evidence>
<protein>
    <submittedName>
        <fullName evidence="7">Conjugative transfer protein</fullName>
    </submittedName>
</protein>
<name>A5CEG6_ORITB</name>
<keyword evidence="2" id="KW-1003">Cell membrane</keyword>
<dbReference type="EMBL" id="AM494475">
    <property type="protein sequence ID" value="CAM80833.1"/>
    <property type="molecule type" value="Genomic_DNA"/>
</dbReference>
<dbReference type="InterPro" id="IPR019476">
    <property type="entry name" value="T4SS_TraD_DNA-bd"/>
</dbReference>
<evidence type="ECO:0000313" key="8">
    <source>
        <dbReference type="EMBL" id="CAM80833.1"/>
    </source>
</evidence>
<dbReference type="Pfam" id="PF10412">
    <property type="entry name" value="TrwB_AAD_bind"/>
    <property type="match status" value="1"/>
</dbReference>
<evidence type="ECO:0000256" key="4">
    <source>
        <dbReference type="ARBA" id="ARBA00022989"/>
    </source>
</evidence>
<dbReference type="KEGG" id="ots:OTBS_1447"/>
<dbReference type="AlphaFoldDB" id="A5CEG6"/>
<organism evidence="7 9">
    <name type="scientific">Orientia tsutsugamushi (strain Boryong)</name>
    <name type="common">Rickettsia tsutsugamushi</name>
    <dbReference type="NCBI Taxonomy" id="357244"/>
    <lineage>
        <taxon>Bacteria</taxon>
        <taxon>Pseudomonadati</taxon>
        <taxon>Pseudomonadota</taxon>
        <taxon>Alphaproteobacteria</taxon>
        <taxon>Rickettsiales</taxon>
        <taxon>Rickettsiaceae</taxon>
        <taxon>Rickettsieae</taxon>
        <taxon>Orientia</taxon>
    </lineage>
</organism>
<dbReference type="Proteomes" id="UP000001565">
    <property type="component" value="Chromosome"/>
</dbReference>
<dbReference type="GO" id="GO:0005886">
    <property type="term" value="C:plasma membrane"/>
    <property type="evidence" value="ECO:0007669"/>
    <property type="project" value="UniProtKB-SubCell"/>
</dbReference>
<evidence type="ECO:0000256" key="3">
    <source>
        <dbReference type="ARBA" id="ARBA00022692"/>
    </source>
</evidence>
<evidence type="ECO:0000313" key="7">
    <source>
        <dbReference type="EMBL" id="CAM80522.1"/>
    </source>
</evidence>
<dbReference type="eggNOG" id="COG3505">
    <property type="taxonomic scope" value="Bacteria"/>
</dbReference>
<dbReference type="EMBL" id="AM494475">
    <property type="protein sequence ID" value="CAM80522.1"/>
    <property type="molecule type" value="Genomic_DNA"/>
</dbReference>